<accession>A0ACB6YXV4</accession>
<name>A0ACB6YXV4_THEGA</name>
<sequence>LEGQGWKKGSVKISVPCPKNKVVESKAVEFEIEGLLYRDLTTVIKNVCQDETTIDSFHTTPFKEMWKPSDNASPVRLYGEAYTSDEMISTYEEVQNVPPHPDHPDIENVVVELAPYSDTTMLAQFGTACQDCMVYGV</sequence>
<comment type="caution">
    <text evidence="1">The sequence shown here is derived from an EMBL/GenBank/DDBJ whole genome shotgun (WGS) entry which is preliminary data.</text>
</comment>
<evidence type="ECO:0000313" key="2">
    <source>
        <dbReference type="Proteomes" id="UP000886501"/>
    </source>
</evidence>
<keyword evidence="2" id="KW-1185">Reference proteome</keyword>
<protein>
    <submittedName>
        <fullName evidence="1">Uncharacterized protein</fullName>
    </submittedName>
</protein>
<dbReference type="EMBL" id="MU118832">
    <property type="protein sequence ID" value="KAF9641970.1"/>
    <property type="molecule type" value="Genomic_DNA"/>
</dbReference>
<gene>
    <name evidence="1" type="ORF">BDM02DRAFT_3194162</name>
</gene>
<reference evidence="1" key="1">
    <citation type="submission" date="2019-10" db="EMBL/GenBank/DDBJ databases">
        <authorList>
            <consortium name="DOE Joint Genome Institute"/>
            <person name="Kuo A."/>
            <person name="Miyauchi S."/>
            <person name="Kiss E."/>
            <person name="Drula E."/>
            <person name="Kohler A."/>
            <person name="Sanchez-Garcia M."/>
            <person name="Andreopoulos B."/>
            <person name="Barry K.W."/>
            <person name="Bonito G."/>
            <person name="Buee M."/>
            <person name="Carver A."/>
            <person name="Chen C."/>
            <person name="Cichocki N."/>
            <person name="Clum A."/>
            <person name="Culley D."/>
            <person name="Crous P.W."/>
            <person name="Fauchery L."/>
            <person name="Girlanda M."/>
            <person name="Hayes R."/>
            <person name="Keri Z."/>
            <person name="Labutti K."/>
            <person name="Lipzen A."/>
            <person name="Lombard V."/>
            <person name="Magnuson J."/>
            <person name="Maillard F."/>
            <person name="Morin E."/>
            <person name="Murat C."/>
            <person name="Nolan M."/>
            <person name="Ohm R."/>
            <person name="Pangilinan J."/>
            <person name="Pereira M."/>
            <person name="Perotto S."/>
            <person name="Peter M."/>
            <person name="Riley R."/>
            <person name="Sitrit Y."/>
            <person name="Stielow B."/>
            <person name="Szollosi G."/>
            <person name="Zifcakova L."/>
            <person name="Stursova M."/>
            <person name="Spatafora J.W."/>
            <person name="Tedersoo L."/>
            <person name="Vaario L.-M."/>
            <person name="Yamada A."/>
            <person name="Yan M."/>
            <person name="Wang P."/>
            <person name="Xu J."/>
            <person name="Bruns T."/>
            <person name="Baldrian P."/>
            <person name="Vilgalys R."/>
            <person name="Henrissat B."/>
            <person name="Grigoriev I.V."/>
            <person name="Hibbett D."/>
            <person name="Nagy L.G."/>
            <person name="Martin F.M."/>
        </authorList>
    </citation>
    <scope>NUCLEOTIDE SEQUENCE</scope>
    <source>
        <strain evidence="1">P2</strain>
    </source>
</reference>
<reference evidence="1" key="2">
    <citation type="journal article" date="2020" name="Nat. Commun.">
        <title>Large-scale genome sequencing of mycorrhizal fungi provides insights into the early evolution of symbiotic traits.</title>
        <authorList>
            <person name="Miyauchi S."/>
            <person name="Kiss E."/>
            <person name="Kuo A."/>
            <person name="Drula E."/>
            <person name="Kohler A."/>
            <person name="Sanchez-Garcia M."/>
            <person name="Morin E."/>
            <person name="Andreopoulos B."/>
            <person name="Barry K.W."/>
            <person name="Bonito G."/>
            <person name="Buee M."/>
            <person name="Carver A."/>
            <person name="Chen C."/>
            <person name="Cichocki N."/>
            <person name="Clum A."/>
            <person name="Culley D."/>
            <person name="Crous P.W."/>
            <person name="Fauchery L."/>
            <person name="Girlanda M."/>
            <person name="Hayes R.D."/>
            <person name="Keri Z."/>
            <person name="LaButti K."/>
            <person name="Lipzen A."/>
            <person name="Lombard V."/>
            <person name="Magnuson J."/>
            <person name="Maillard F."/>
            <person name="Murat C."/>
            <person name="Nolan M."/>
            <person name="Ohm R.A."/>
            <person name="Pangilinan J."/>
            <person name="Pereira M.F."/>
            <person name="Perotto S."/>
            <person name="Peter M."/>
            <person name="Pfister S."/>
            <person name="Riley R."/>
            <person name="Sitrit Y."/>
            <person name="Stielow J.B."/>
            <person name="Szollosi G."/>
            <person name="Zifcakova L."/>
            <person name="Stursova M."/>
            <person name="Spatafora J.W."/>
            <person name="Tedersoo L."/>
            <person name="Vaario L.M."/>
            <person name="Yamada A."/>
            <person name="Yan M."/>
            <person name="Wang P."/>
            <person name="Xu J."/>
            <person name="Bruns T."/>
            <person name="Baldrian P."/>
            <person name="Vilgalys R."/>
            <person name="Dunand C."/>
            <person name="Henrissat B."/>
            <person name="Grigoriev I.V."/>
            <person name="Hibbett D."/>
            <person name="Nagy L.G."/>
            <person name="Martin F.M."/>
        </authorList>
    </citation>
    <scope>NUCLEOTIDE SEQUENCE</scope>
    <source>
        <strain evidence="1">P2</strain>
    </source>
</reference>
<proteinExistence type="predicted"/>
<feature type="non-terminal residue" evidence="1">
    <location>
        <position position="1"/>
    </location>
</feature>
<evidence type="ECO:0000313" key="1">
    <source>
        <dbReference type="EMBL" id="KAF9641970.1"/>
    </source>
</evidence>
<dbReference type="Proteomes" id="UP000886501">
    <property type="component" value="Unassembled WGS sequence"/>
</dbReference>
<organism evidence="1 2">
    <name type="scientific">Thelephora ganbajun</name>
    <name type="common">Ganba fungus</name>
    <dbReference type="NCBI Taxonomy" id="370292"/>
    <lineage>
        <taxon>Eukaryota</taxon>
        <taxon>Fungi</taxon>
        <taxon>Dikarya</taxon>
        <taxon>Basidiomycota</taxon>
        <taxon>Agaricomycotina</taxon>
        <taxon>Agaricomycetes</taxon>
        <taxon>Thelephorales</taxon>
        <taxon>Thelephoraceae</taxon>
        <taxon>Thelephora</taxon>
    </lineage>
</organism>